<evidence type="ECO:0000256" key="1">
    <source>
        <dbReference type="ARBA" id="ARBA00009755"/>
    </source>
</evidence>
<dbReference type="Proteomes" id="UP001151582">
    <property type="component" value="Unassembled WGS sequence"/>
</dbReference>
<dbReference type="PANTHER" id="PTHR11764:SF20">
    <property type="entry name" value="LANOSTEROL SYNTHASE"/>
    <property type="match status" value="1"/>
</dbReference>
<dbReference type="Pfam" id="PF13249">
    <property type="entry name" value="SQHop_cyclase_N"/>
    <property type="match status" value="1"/>
</dbReference>
<feature type="non-terminal residue" evidence="3">
    <location>
        <position position="1"/>
    </location>
</feature>
<dbReference type="GO" id="GO:0006695">
    <property type="term" value="P:cholesterol biosynthetic process"/>
    <property type="evidence" value="ECO:0007669"/>
    <property type="project" value="TreeGrafter"/>
</dbReference>
<protein>
    <submittedName>
        <fullName evidence="3">Lanosterol synthase (Oxidosqualene--lanosterol cyclase)</fullName>
        <ecNumber evidence="3">5.4.99.7</ecNumber>
    </submittedName>
</protein>
<comment type="similarity">
    <text evidence="1">Belongs to the terpene cyclase/mutase family.</text>
</comment>
<comment type="caution">
    <text evidence="3">The sequence shown here is derived from an EMBL/GenBank/DDBJ whole genome shotgun (WGS) entry which is preliminary data.</text>
</comment>
<keyword evidence="3" id="KW-0413">Isomerase</keyword>
<dbReference type="Gene3D" id="1.50.10.20">
    <property type="match status" value="1"/>
</dbReference>
<accession>A0A9W8B040</accession>
<dbReference type="GO" id="GO:0000250">
    <property type="term" value="F:lanosterol synthase activity"/>
    <property type="evidence" value="ECO:0007669"/>
    <property type="project" value="UniProtKB-EC"/>
</dbReference>
<keyword evidence="4" id="KW-1185">Reference proteome</keyword>
<dbReference type="GO" id="GO:0016104">
    <property type="term" value="P:triterpenoid biosynthetic process"/>
    <property type="evidence" value="ECO:0007669"/>
    <property type="project" value="InterPro"/>
</dbReference>
<gene>
    <name evidence="3" type="primary">ERG7_2</name>
    <name evidence="3" type="ORF">H4R34_005690</name>
</gene>
<organism evidence="3 4">
    <name type="scientific">Dimargaris verticillata</name>
    <dbReference type="NCBI Taxonomy" id="2761393"/>
    <lineage>
        <taxon>Eukaryota</taxon>
        <taxon>Fungi</taxon>
        <taxon>Fungi incertae sedis</taxon>
        <taxon>Zoopagomycota</taxon>
        <taxon>Kickxellomycotina</taxon>
        <taxon>Dimargaritomycetes</taxon>
        <taxon>Dimargaritales</taxon>
        <taxon>Dimargaritaceae</taxon>
        <taxon>Dimargaris</taxon>
    </lineage>
</organism>
<dbReference type="PANTHER" id="PTHR11764">
    <property type="entry name" value="TERPENE CYCLASE/MUTASE FAMILY MEMBER"/>
    <property type="match status" value="1"/>
</dbReference>
<dbReference type="EMBL" id="JANBQB010001316">
    <property type="protein sequence ID" value="KAJ1971594.1"/>
    <property type="molecule type" value="Genomic_DNA"/>
</dbReference>
<dbReference type="EC" id="5.4.99.7" evidence="3"/>
<feature type="non-terminal residue" evidence="3">
    <location>
        <position position="256"/>
    </location>
</feature>
<name>A0A9W8B040_9FUNG</name>
<dbReference type="GO" id="GO:0005811">
    <property type="term" value="C:lipid droplet"/>
    <property type="evidence" value="ECO:0007669"/>
    <property type="project" value="InterPro"/>
</dbReference>
<evidence type="ECO:0000313" key="3">
    <source>
        <dbReference type="EMBL" id="KAJ1971594.1"/>
    </source>
</evidence>
<dbReference type="AlphaFoldDB" id="A0A9W8B040"/>
<feature type="domain" description="Squalene cyclase N-terminal" evidence="2">
    <location>
        <begin position="8"/>
        <end position="205"/>
    </location>
</feature>
<reference evidence="3" key="1">
    <citation type="submission" date="2022-07" db="EMBL/GenBank/DDBJ databases">
        <title>Phylogenomic reconstructions and comparative analyses of Kickxellomycotina fungi.</title>
        <authorList>
            <person name="Reynolds N.K."/>
            <person name="Stajich J.E."/>
            <person name="Barry K."/>
            <person name="Grigoriev I.V."/>
            <person name="Crous P."/>
            <person name="Smith M.E."/>
        </authorList>
    </citation>
    <scope>NUCLEOTIDE SEQUENCE</scope>
    <source>
        <strain evidence="3">RSA 567</strain>
    </source>
</reference>
<dbReference type="InterPro" id="IPR018333">
    <property type="entry name" value="Squalene_cyclase"/>
</dbReference>
<dbReference type="InterPro" id="IPR008930">
    <property type="entry name" value="Terpenoid_cyclase/PrenylTrfase"/>
</dbReference>
<sequence length="256" mass="28738">HSEGISTVFGTTINYVTLRILGVGPDEEPMIKARSTLHKLGGAAGIPAWGKFWMAVLGLYKYEGMNPVPPELTLLPYALPVHPGRFWIHTRQVYFSMAYLYGKRFVTEETQLIRQLREEIYVQPFHSINWTSNRNKVAKIDLYTPVGKLMVVANYALVAMESVIPAWIREKAVAEALKQVLMEEENTHGLCLAPVNYAVNIMVLAVAKGKESLEYKRHIDRLGDAMWMSDHGLMVNGTNGSQLWDTSFAVQAAVES</sequence>
<dbReference type="SUPFAM" id="SSF48239">
    <property type="entry name" value="Terpenoid cyclases/Protein prenyltransferases"/>
    <property type="match status" value="1"/>
</dbReference>
<dbReference type="InterPro" id="IPR032697">
    <property type="entry name" value="SQ_cyclase_N"/>
</dbReference>
<dbReference type="OrthoDB" id="21502at2759"/>
<evidence type="ECO:0000259" key="2">
    <source>
        <dbReference type="Pfam" id="PF13249"/>
    </source>
</evidence>
<evidence type="ECO:0000313" key="4">
    <source>
        <dbReference type="Proteomes" id="UP001151582"/>
    </source>
</evidence>
<proteinExistence type="inferred from homology"/>